<dbReference type="OrthoDB" id="4720638at2"/>
<dbReference type="HOGENOM" id="CLU_069375_2_1_6"/>
<dbReference type="InterPro" id="IPR033130">
    <property type="entry name" value="RNase_T2_His_AS_2"/>
</dbReference>
<keyword evidence="3" id="KW-0732">Signal</keyword>
<evidence type="ECO:0000256" key="2">
    <source>
        <dbReference type="RuleBase" id="RU004328"/>
    </source>
</evidence>
<dbReference type="InterPro" id="IPR036430">
    <property type="entry name" value="RNase_T2-like_sf"/>
</dbReference>
<accession>A0A010S120</accession>
<dbReference type="Pfam" id="PF00445">
    <property type="entry name" value="Ribonuclease_T2"/>
    <property type="match status" value="1"/>
</dbReference>
<dbReference type="InterPro" id="IPR001568">
    <property type="entry name" value="RNase_T2-like"/>
</dbReference>
<dbReference type="PANTHER" id="PTHR11240:SF22">
    <property type="entry name" value="RIBONUCLEASE T2"/>
    <property type="match status" value="1"/>
</dbReference>
<dbReference type="EMBL" id="AFOY02000010">
    <property type="protein sequence ID" value="EXF94574.1"/>
    <property type="molecule type" value="Genomic_DNA"/>
</dbReference>
<comment type="similarity">
    <text evidence="1 2">Belongs to the RNase T2 family.</text>
</comment>
<dbReference type="RefSeq" id="WP_019692695.1">
    <property type="nucleotide sequence ID" value="NZ_AFOY02000010.1"/>
</dbReference>
<evidence type="ECO:0000313" key="5">
    <source>
        <dbReference type="Proteomes" id="UP000022611"/>
    </source>
</evidence>
<feature type="signal peptide" evidence="3">
    <location>
        <begin position="1"/>
        <end position="20"/>
    </location>
</feature>
<evidence type="ECO:0000256" key="3">
    <source>
        <dbReference type="SAM" id="SignalP"/>
    </source>
</evidence>
<evidence type="ECO:0000313" key="4">
    <source>
        <dbReference type="EMBL" id="EXF94574.1"/>
    </source>
</evidence>
<organism evidence="4 5">
    <name type="scientific">Pseudomonas fluorescens HK44</name>
    <dbReference type="NCBI Taxonomy" id="1042209"/>
    <lineage>
        <taxon>Bacteria</taxon>
        <taxon>Pseudomonadati</taxon>
        <taxon>Pseudomonadota</taxon>
        <taxon>Gammaproteobacteria</taxon>
        <taxon>Pseudomonadales</taxon>
        <taxon>Pseudomonadaceae</taxon>
        <taxon>Pseudomonas</taxon>
    </lineage>
</organism>
<dbReference type="InterPro" id="IPR018188">
    <property type="entry name" value="RNase_T2_His_AS_1"/>
</dbReference>
<dbReference type="AlphaFoldDB" id="A0A010S120"/>
<name>A0A010S120_PSEFL</name>
<reference evidence="4 5" key="1">
    <citation type="journal article" date="2011" name="J. Bacteriol.">
        <title>Draft genome sequence of the polycyclic aromatic hydrocarbon-degrading, genetically engineered bioluminescent bioreporter Pseudomonas fluorescens HK44.</title>
        <authorList>
            <person name="Chauhan A."/>
            <person name="Layton A.C."/>
            <person name="Williams D.E."/>
            <person name="Smartt A.E."/>
            <person name="Ripp S."/>
            <person name="Karpinets T.V."/>
            <person name="Brown S.D."/>
            <person name="Sayler G.S."/>
        </authorList>
    </citation>
    <scope>NUCLEOTIDE SEQUENCE [LARGE SCALE GENOMIC DNA]</scope>
    <source>
        <strain evidence="4 5">HK44</strain>
    </source>
</reference>
<dbReference type="GO" id="GO:0033897">
    <property type="term" value="F:ribonuclease T2 activity"/>
    <property type="evidence" value="ECO:0007669"/>
    <property type="project" value="InterPro"/>
</dbReference>
<dbReference type="GO" id="GO:0006401">
    <property type="term" value="P:RNA catabolic process"/>
    <property type="evidence" value="ECO:0007669"/>
    <property type="project" value="UniProtKB-ARBA"/>
</dbReference>
<evidence type="ECO:0000256" key="1">
    <source>
        <dbReference type="ARBA" id="ARBA00007469"/>
    </source>
</evidence>
<protein>
    <submittedName>
        <fullName evidence="4">Ribonuclease</fullName>
    </submittedName>
</protein>
<dbReference type="SUPFAM" id="SSF55895">
    <property type="entry name" value="Ribonuclease Rh-like"/>
    <property type="match status" value="1"/>
</dbReference>
<dbReference type="PROSITE" id="PS00531">
    <property type="entry name" value="RNASE_T2_2"/>
    <property type="match status" value="1"/>
</dbReference>
<dbReference type="eggNOG" id="COG3719">
    <property type="taxonomic scope" value="Bacteria"/>
</dbReference>
<dbReference type="PATRIC" id="fig|1042209.11.peg.2553"/>
<dbReference type="InterPro" id="IPR039378">
    <property type="entry name" value="RNase_T2_prok"/>
</dbReference>
<dbReference type="CDD" id="cd01062">
    <property type="entry name" value="RNase_T2_prok"/>
    <property type="match status" value="1"/>
</dbReference>
<dbReference type="PANTHER" id="PTHR11240">
    <property type="entry name" value="RIBONUCLEASE T2"/>
    <property type="match status" value="1"/>
</dbReference>
<feature type="chain" id="PRO_5001456924" evidence="3">
    <location>
        <begin position="21"/>
        <end position="220"/>
    </location>
</feature>
<proteinExistence type="inferred from homology"/>
<comment type="caution">
    <text evidence="4">The sequence shown here is derived from an EMBL/GenBank/DDBJ whole genome shotgun (WGS) entry which is preliminary data.</text>
</comment>
<dbReference type="Gene3D" id="3.90.730.10">
    <property type="entry name" value="Ribonuclease T2-like"/>
    <property type="match status" value="1"/>
</dbReference>
<dbReference type="Proteomes" id="UP000022611">
    <property type="component" value="Unassembled WGS sequence"/>
</dbReference>
<gene>
    <name evidence="4" type="ORF">HK44_001055</name>
</gene>
<dbReference type="PROSITE" id="PS00530">
    <property type="entry name" value="RNASE_T2_1"/>
    <property type="match status" value="1"/>
</dbReference>
<dbReference type="GO" id="GO:0003723">
    <property type="term" value="F:RNA binding"/>
    <property type="evidence" value="ECO:0007669"/>
    <property type="project" value="InterPro"/>
</dbReference>
<sequence length="220" mass="23945">MRKLYVLVALFALTIGSVGMSDARSHRDKQQTESVAGVFDYYLLTLSWSPTFCLTHQNNLQCSGKGYGFVLHGLWPQYAKGGWPESCPPMVPLSPAEQKQGLTLFVTPKLLQHEWSKHGTCSGLGASGYLDLADKAVGTVKIPDKLKPLSTEIYFPAQEIAQMFRQSNPGIPENGIAIVCNGPELSEVRVCLGKDLSFGACGKGVKSQCRAGDIRVPPMR</sequence>